<dbReference type="SUPFAM" id="SSF46919">
    <property type="entry name" value="N-terminal Zn binding domain of HIV integrase"/>
    <property type="match status" value="1"/>
</dbReference>
<dbReference type="GO" id="GO:0008270">
    <property type="term" value="F:zinc ion binding"/>
    <property type="evidence" value="ECO:0007669"/>
    <property type="project" value="UniProtKB-KW"/>
</dbReference>
<evidence type="ECO:0000259" key="14">
    <source>
        <dbReference type="PROSITE" id="PS50876"/>
    </source>
</evidence>
<dbReference type="GO" id="GO:0015074">
    <property type="term" value="P:DNA integration"/>
    <property type="evidence" value="ECO:0007669"/>
    <property type="project" value="UniProtKB-KW"/>
</dbReference>
<dbReference type="Pfam" id="PF06817">
    <property type="entry name" value="RVT_thumb"/>
    <property type="match status" value="1"/>
</dbReference>
<name>A0A1S3GS19_DIPOR</name>
<dbReference type="InterPro" id="IPR003308">
    <property type="entry name" value="Integrase_Zn-bd_dom_N"/>
</dbReference>
<evidence type="ECO:0000256" key="2">
    <source>
        <dbReference type="ARBA" id="ARBA00022679"/>
    </source>
</evidence>
<feature type="region of interest" description="Disordered" evidence="13">
    <location>
        <begin position="611"/>
        <end position="653"/>
    </location>
</feature>
<dbReference type="AlphaFoldDB" id="A0A1S3GS19"/>
<dbReference type="PANTHER" id="PTHR41694:SF3">
    <property type="entry name" value="RNA-DIRECTED DNA POLYMERASE-RELATED"/>
    <property type="match status" value="1"/>
</dbReference>
<evidence type="ECO:0000259" key="15">
    <source>
        <dbReference type="PROSITE" id="PS50879"/>
    </source>
</evidence>
<dbReference type="EC" id="2.7.7.49" evidence="1"/>
<dbReference type="Gene3D" id="2.30.30.10">
    <property type="entry name" value="Integrase, C-terminal domain superfamily, retroviral"/>
    <property type="match status" value="1"/>
</dbReference>
<proteinExistence type="predicted"/>
<dbReference type="Pfam" id="PF00552">
    <property type="entry name" value="IN_DBD_C"/>
    <property type="match status" value="1"/>
</dbReference>
<sequence>MPQTLTLRKDNLKTLNDFQKLLGDINWIRGYLKLPNYELKPLFDTLKGDTDLNSPRDLTESTRFGLKRVEEALSATCLNRIQDGQPFDLCIFPTETQPTGVLWQKGPLMWLHSHFSPGKALEYYPEAVAELAIQGVQQSLQFFGVYPQSIIVPYSAYQVQILCATIDNWSILRCMFPGDIDNHLPKDPLLRFVKEHPVIFPNVTARKPIRGAINIFTDGSKTGCGVYVAGNQGPVQHQFVPGNPQIVELMIVIEVFKAFPCPFNLISDSAYVINPLKILEAVGTIKATSSVLAPFTLLQSLIWQRKEPFFPMHIRAHAGLPGPLTKGNALADAHTRAEWALYATSVDLAKDFHARFHVNVRTLQSRFSLSRADAGQVIKECPRCIIYHKPPTFGVNPRGLRPLQVWQMDVTHVPEFGRLKYLHISVDTFSGVVLATPLPGEKATDVISHCLEVWAAWGMPKQLKTDNGPAYTGQRFVSFCTQMGVTLVHGLPYNPQGQGIVERAHHTIKEMLQKQKGGAGPLMATARQRIAMTLFTLNFLNLDNAGRSSADRHNCSTPSALGSALWKDVLTGLWNGPDPVLVRARGSVCVFPQNCSDPVWVPERLVRRVQDEQNPEETKDCVADHTAPDDLTGTGGSEMGDTVCIPEAHARET</sequence>
<keyword evidence="4" id="KW-0540">Nuclease</keyword>
<dbReference type="GO" id="GO:0003964">
    <property type="term" value="F:RNA-directed DNA polymerase activity"/>
    <property type="evidence" value="ECO:0007669"/>
    <property type="project" value="UniProtKB-KW"/>
</dbReference>
<evidence type="ECO:0000256" key="10">
    <source>
        <dbReference type="ARBA" id="ARBA00023125"/>
    </source>
</evidence>
<dbReference type="SUPFAM" id="SSF53098">
    <property type="entry name" value="Ribonuclease H-like"/>
    <property type="match status" value="2"/>
</dbReference>
<evidence type="ECO:0000256" key="4">
    <source>
        <dbReference type="ARBA" id="ARBA00022722"/>
    </source>
</evidence>
<dbReference type="PROSITE" id="PS50879">
    <property type="entry name" value="RNASE_H_1"/>
    <property type="match status" value="1"/>
</dbReference>
<feature type="domain" description="Integrase-type" evidence="14">
    <location>
        <begin position="344"/>
        <end position="385"/>
    </location>
</feature>
<dbReference type="InterPro" id="IPR001584">
    <property type="entry name" value="Integrase_cat-core"/>
</dbReference>
<dbReference type="KEGG" id="dord:106000792"/>
<dbReference type="InterPro" id="IPR043128">
    <property type="entry name" value="Rev_trsase/Diguanyl_cyclase"/>
</dbReference>
<dbReference type="GO" id="GO:0035613">
    <property type="term" value="F:RNA stem-loop binding"/>
    <property type="evidence" value="ECO:0007669"/>
    <property type="project" value="TreeGrafter"/>
</dbReference>
<dbReference type="InterPro" id="IPR043502">
    <property type="entry name" value="DNA/RNA_pol_sf"/>
</dbReference>
<keyword evidence="5" id="KW-0479">Metal-binding</keyword>
<keyword evidence="8" id="KW-0229">DNA integration</keyword>
<dbReference type="Gene3D" id="3.30.420.10">
    <property type="entry name" value="Ribonuclease H-like superfamily/Ribonuclease H"/>
    <property type="match status" value="2"/>
</dbReference>
<evidence type="ECO:0000256" key="3">
    <source>
        <dbReference type="ARBA" id="ARBA00022695"/>
    </source>
</evidence>
<evidence type="ECO:0000256" key="9">
    <source>
        <dbReference type="ARBA" id="ARBA00022918"/>
    </source>
</evidence>
<evidence type="ECO:0000313" key="19">
    <source>
        <dbReference type="RefSeq" id="XP_012891485.1"/>
    </source>
</evidence>
<dbReference type="InterPro" id="IPR017856">
    <property type="entry name" value="Integrase-like_N"/>
</dbReference>
<evidence type="ECO:0000256" key="6">
    <source>
        <dbReference type="ARBA" id="ARBA00022759"/>
    </source>
</evidence>
<evidence type="ECO:0000256" key="5">
    <source>
        <dbReference type="ARBA" id="ARBA00022723"/>
    </source>
</evidence>
<dbReference type="PROSITE" id="PS50876">
    <property type="entry name" value="ZF_INTEGRASE"/>
    <property type="match status" value="1"/>
</dbReference>
<dbReference type="InterPro" id="IPR036862">
    <property type="entry name" value="Integrase_C_dom_sf_retrovir"/>
</dbReference>
<feature type="domain" description="Integrase-type" evidence="17">
    <location>
        <begin position="562"/>
        <end position="611"/>
    </location>
</feature>
<evidence type="ECO:0000256" key="13">
    <source>
        <dbReference type="SAM" id="MobiDB-lite"/>
    </source>
</evidence>
<reference evidence="19" key="1">
    <citation type="submission" date="2025-08" db="UniProtKB">
        <authorList>
            <consortium name="RefSeq"/>
        </authorList>
    </citation>
    <scope>IDENTIFICATION</scope>
    <source>
        <tissue evidence="19">Kidney</tissue>
    </source>
</reference>
<dbReference type="InterPro" id="IPR036397">
    <property type="entry name" value="RNaseH_sf"/>
</dbReference>
<dbReference type="SUPFAM" id="SSF50122">
    <property type="entry name" value="DNA-binding domain of retroviral integrase"/>
    <property type="match status" value="1"/>
</dbReference>
<dbReference type="SUPFAM" id="SSF56672">
    <property type="entry name" value="DNA/RNA polymerases"/>
    <property type="match status" value="1"/>
</dbReference>
<keyword evidence="18" id="KW-1185">Reference proteome</keyword>
<keyword evidence="11" id="KW-0863">Zinc-finger</keyword>
<dbReference type="PANTHER" id="PTHR41694">
    <property type="entry name" value="ENDOGENOUS RETROVIRUS GROUP K MEMBER POL PROTEIN"/>
    <property type="match status" value="1"/>
</dbReference>
<keyword evidence="11" id="KW-0862">Zinc</keyword>
<dbReference type="PROSITE" id="PS51027">
    <property type="entry name" value="INTEGRASE_DBD"/>
    <property type="match status" value="1"/>
</dbReference>
<evidence type="ECO:0000256" key="1">
    <source>
        <dbReference type="ARBA" id="ARBA00012493"/>
    </source>
</evidence>
<dbReference type="InterPro" id="IPR012337">
    <property type="entry name" value="RNaseH-like_sf"/>
</dbReference>
<dbReference type="Proteomes" id="UP000081671">
    <property type="component" value="Unplaced"/>
</dbReference>
<keyword evidence="2" id="KW-0808">Transferase</keyword>
<dbReference type="Pfam" id="PF02022">
    <property type="entry name" value="Integrase_Zn"/>
    <property type="match status" value="1"/>
</dbReference>
<evidence type="ECO:0000256" key="7">
    <source>
        <dbReference type="ARBA" id="ARBA00022801"/>
    </source>
</evidence>
<evidence type="ECO:0000256" key="8">
    <source>
        <dbReference type="ARBA" id="ARBA00022908"/>
    </source>
</evidence>
<keyword evidence="7" id="KW-0378">Hydrolase</keyword>
<dbReference type="CDD" id="cd09273">
    <property type="entry name" value="RNase_HI_RT_Bel"/>
    <property type="match status" value="1"/>
</dbReference>
<dbReference type="PROSITE" id="PS50994">
    <property type="entry name" value="INTEGRASE"/>
    <property type="match status" value="1"/>
</dbReference>
<dbReference type="Pfam" id="PF00075">
    <property type="entry name" value="RNase_H"/>
    <property type="match status" value="1"/>
</dbReference>
<dbReference type="RefSeq" id="XP_012891485.1">
    <property type="nucleotide sequence ID" value="XM_013036031.1"/>
</dbReference>
<organism evidence="18 19">
    <name type="scientific">Dipodomys ordii</name>
    <name type="common">Ord's kangaroo rat</name>
    <dbReference type="NCBI Taxonomy" id="10020"/>
    <lineage>
        <taxon>Eukaryota</taxon>
        <taxon>Metazoa</taxon>
        <taxon>Chordata</taxon>
        <taxon>Craniata</taxon>
        <taxon>Vertebrata</taxon>
        <taxon>Euteleostomi</taxon>
        <taxon>Mammalia</taxon>
        <taxon>Eutheria</taxon>
        <taxon>Euarchontoglires</taxon>
        <taxon>Glires</taxon>
        <taxon>Rodentia</taxon>
        <taxon>Castorimorpha</taxon>
        <taxon>Heteromyidae</taxon>
        <taxon>Dipodomyinae</taxon>
        <taxon>Dipodomys</taxon>
    </lineage>
</organism>
<accession>A0A1S3GS19</accession>
<dbReference type="OrthoDB" id="9622410at2759"/>
<dbReference type="GO" id="GO:0004523">
    <property type="term" value="F:RNA-DNA hybrid ribonuclease activity"/>
    <property type="evidence" value="ECO:0007669"/>
    <property type="project" value="InterPro"/>
</dbReference>
<dbReference type="Pfam" id="PF00665">
    <property type="entry name" value="rve"/>
    <property type="match status" value="1"/>
</dbReference>
<feature type="domain" description="Integrase catalytic" evidence="16">
    <location>
        <begin position="398"/>
        <end position="566"/>
    </location>
</feature>
<dbReference type="InterPro" id="IPR002156">
    <property type="entry name" value="RNaseH_domain"/>
</dbReference>
<protein>
    <recommendedName>
        <fullName evidence="1">RNA-directed DNA polymerase</fullName>
        <ecNumber evidence="1">2.7.7.49</ecNumber>
    </recommendedName>
</protein>
<feature type="domain" description="RNase H type-1" evidence="15">
    <location>
        <begin position="209"/>
        <end position="340"/>
    </location>
</feature>
<feature type="compositionally biased region" description="Basic and acidic residues" evidence="13">
    <location>
        <begin position="611"/>
        <end position="628"/>
    </location>
</feature>
<dbReference type="InParanoid" id="A0A1S3GS19"/>
<evidence type="ECO:0000256" key="11">
    <source>
        <dbReference type="PROSITE-ProRule" id="PRU00450"/>
    </source>
</evidence>
<evidence type="ECO:0000256" key="12">
    <source>
        <dbReference type="PROSITE-ProRule" id="PRU00506"/>
    </source>
</evidence>
<gene>
    <name evidence="19" type="primary">LOC106000792</name>
</gene>
<dbReference type="InterPro" id="IPR010661">
    <property type="entry name" value="RVT_thumb"/>
</dbReference>
<dbReference type="Gene3D" id="1.10.10.200">
    <property type="match status" value="1"/>
</dbReference>
<keyword evidence="10" id="KW-0238">DNA-binding</keyword>
<feature type="DNA-binding region" description="Integrase-type" evidence="12">
    <location>
        <begin position="562"/>
        <end position="611"/>
    </location>
</feature>
<dbReference type="GO" id="GO:0003677">
    <property type="term" value="F:DNA binding"/>
    <property type="evidence" value="ECO:0007669"/>
    <property type="project" value="UniProtKB-KW"/>
</dbReference>
<evidence type="ECO:0000259" key="17">
    <source>
        <dbReference type="PROSITE" id="PS51027"/>
    </source>
</evidence>
<dbReference type="InterPro" id="IPR001037">
    <property type="entry name" value="Integrase_C_retrovir"/>
</dbReference>
<dbReference type="GeneID" id="106000792"/>
<keyword evidence="3" id="KW-0548">Nucleotidyltransferase</keyword>
<evidence type="ECO:0000259" key="16">
    <source>
        <dbReference type="PROSITE" id="PS50994"/>
    </source>
</evidence>
<keyword evidence="6" id="KW-0255">Endonuclease</keyword>
<keyword evidence="9" id="KW-0695">RNA-directed DNA polymerase</keyword>
<evidence type="ECO:0000313" key="18">
    <source>
        <dbReference type="Proteomes" id="UP000081671"/>
    </source>
</evidence>
<dbReference type="Gene3D" id="3.30.70.270">
    <property type="match status" value="1"/>
</dbReference>